<dbReference type="GO" id="GO:0046872">
    <property type="term" value="F:metal ion binding"/>
    <property type="evidence" value="ECO:0007669"/>
    <property type="project" value="UniProtKB-KW"/>
</dbReference>
<dbReference type="InterPro" id="IPR023753">
    <property type="entry name" value="FAD/NAD-binding_dom"/>
</dbReference>
<dbReference type="Proteomes" id="UP000077266">
    <property type="component" value="Unassembled WGS sequence"/>
</dbReference>
<keyword evidence="7" id="KW-0560">Oxidoreductase</keyword>
<dbReference type="PROSITE" id="PS51296">
    <property type="entry name" value="RIESKE"/>
    <property type="match status" value="1"/>
</dbReference>
<dbReference type="InterPro" id="IPR036188">
    <property type="entry name" value="FAD/NAD-bd_sf"/>
</dbReference>
<protein>
    <submittedName>
        <fullName evidence="11">Rhodocoxin reductase</fullName>
    </submittedName>
</protein>
<evidence type="ECO:0000256" key="7">
    <source>
        <dbReference type="ARBA" id="ARBA00023002"/>
    </source>
</evidence>
<dbReference type="GO" id="GO:0051537">
    <property type="term" value="F:2 iron, 2 sulfur cluster binding"/>
    <property type="evidence" value="ECO:0007669"/>
    <property type="project" value="UniProtKB-KW"/>
</dbReference>
<dbReference type="SUPFAM" id="SSF51905">
    <property type="entry name" value="FAD/NAD(P)-binding domain"/>
    <property type="match status" value="1"/>
</dbReference>
<proteinExistence type="inferred from homology"/>
<evidence type="ECO:0000256" key="9">
    <source>
        <dbReference type="ARBA" id="ARBA00023014"/>
    </source>
</evidence>
<evidence type="ECO:0000256" key="2">
    <source>
        <dbReference type="ARBA" id="ARBA00006442"/>
    </source>
</evidence>
<dbReference type="PANTHER" id="PTHR43557">
    <property type="entry name" value="APOPTOSIS-INDUCING FACTOR 1"/>
    <property type="match status" value="1"/>
</dbReference>
<dbReference type="InterPro" id="IPR036922">
    <property type="entry name" value="Rieske_2Fe-2S_sf"/>
</dbReference>
<keyword evidence="8" id="KW-0408">Iron</keyword>
<dbReference type="InterPro" id="IPR016156">
    <property type="entry name" value="FAD/NAD-linked_Rdtase_dimer_sf"/>
</dbReference>
<dbReference type="STRING" id="1314781.A0A165H2P9"/>
<keyword evidence="5" id="KW-0479">Metal-binding</keyword>
<dbReference type="EMBL" id="KV426029">
    <property type="protein sequence ID" value="KZV91366.1"/>
    <property type="molecule type" value="Genomic_DNA"/>
</dbReference>
<dbReference type="PANTHER" id="PTHR43557:SF2">
    <property type="entry name" value="RIESKE DOMAIN-CONTAINING PROTEIN-RELATED"/>
    <property type="match status" value="1"/>
</dbReference>
<dbReference type="FunCoup" id="A0A165H2P9">
    <property type="interactions" value="365"/>
</dbReference>
<dbReference type="SUPFAM" id="SSF55424">
    <property type="entry name" value="FAD/NAD-linked reductases, dimerisation (C-terminal) domain"/>
    <property type="match status" value="1"/>
</dbReference>
<evidence type="ECO:0000259" key="10">
    <source>
        <dbReference type="PROSITE" id="PS51296"/>
    </source>
</evidence>
<comment type="cofactor">
    <cofactor evidence="1">
        <name>FAD</name>
        <dbReference type="ChEBI" id="CHEBI:57692"/>
    </cofactor>
</comment>
<evidence type="ECO:0000256" key="8">
    <source>
        <dbReference type="ARBA" id="ARBA00023004"/>
    </source>
</evidence>
<keyword evidence="6" id="KW-0274">FAD</keyword>
<keyword evidence="12" id="KW-1185">Reference proteome</keyword>
<dbReference type="InParanoid" id="A0A165H2P9"/>
<dbReference type="InterPro" id="IPR017941">
    <property type="entry name" value="Rieske_2Fe-2S"/>
</dbReference>
<keyword evidence="4" id="KW-0001">2Fe-2S</keyword>
<sequence>MAPQQYKLKYNPVEVEKPGSKVEAEVEGVKDCKVLLVNVKGDLKAISPRCTHYGAPLVKGVLTSDGRITCPWHGACFNTSTGDIEDAPALDPLVPFKCTHKDGGVYIEAEEAALKAGRRLPKSAAVADAITPNDHVLVVGGGAGGLGAVEGLREGGFKGKITVLSKEAYPPIDRTKLSKALLTDISKLAWRTEEFLKNELHVDFQTGTEVTKIDHEKRTVTTSDGKTWSYTNIVLATGGTPRELPMPGFKGLGNVFTLRGVSTAKNIVDATSGGKKQVVVIGSSFIGLEVANALSKNHDVTVIGMESAPLERVLGVEVGNKARRILEKAGIKFKLSANVEDAVSSLVAPGKVGGIKLKDGEIIPAEVVILGVGVAPETTYLKNSGWQLEKDGSLVVDKNFAVKGVPNAYAVGDIAKYPYVFLDDAPVRIEHWNVALNAGRAVGRLLAGPSSNAGNTPVEFIPVFWSALGQQVRYCGHPATGFDEVIIKPDGAPDDKFIAYYAKGDKIVAVATIGTDPVMIKAAELLRAYKFPSKTEIQQGVDILALPI</sequence>
<dbReference type="PRINTS" id="PR00411">
    <property type="entry name" value="PNDRDTASEI"/>
</dbReference>
<reference evidence="11 12" key="1">
    <citation type="journal article" date="2016" name="Mol. Biol. Evol.">
        <title>Comparative Genomics of Early-Diverging Mushroom-Forming Fungi Provides Insights into the Origins of Lignocellulose Decay Capabilities.</title>
        <authorList>
            <person name="Nagy L.G."/>
            <person name="Riley R."/>
            <person name="Tritt A."/>
            <person name="Adam C."/>
            <person name="Daum C."/>
            <person name="Floudas D."/>
            <person name="Sun H."/>
            <person name="Yadav J.S."/>
            <person name="Pangilinan J."/>
            <person name="Larsson K.H."/>
            <person name="Matsuura K."/>
            <person name="Barry K."/>
            <person name="Labutti K."/>
            <person name="Kuo R."/>
            <person name="Ohm R.A."/>
            <person name="Bhattacharya S.S."/>
            <person name="Shirouzu T."/>
            <person name="Yoshinaga Y."/>
            <person name="Martin F.M."/>
            <person name="Grigoriev I.V."/>
            <person name="Hibbett D.S."/>
        </authorList>
    </citation>
    <scope>NUCLEOTIDE SEQUENCE [LARGE SCALE GENOMIC DNA]</scope>
    <source>
        <strain evidence="11 12">HHB12029</strain>
    </source>
</reference>
<dbReference type="OrthoDB" id="6029at2759"/>
<gene>
    <name evidence="11" type="ORF">EXIGLDRAFT_719428</name>
</gene>
<keyword evidence="9" id="KW-0411">Iron-sulfur</keyword>
<dbReference type="AlphaFoldDB" id="A0A165H2P9"/>
<dbReference type="GO" id="GO:0016651">
    <property type="term" value="F:oxidoreductase activity, acting on NAD(P)H"/>
    <property type="evidence" value="ECO:0007669"/>
    <property type="project" value="TreeGrafter"/>
</dbReference>
<evidence type="ECO:0000256" key="6">
    <source>
        <dbReference type="ARBA" id="ARBA00022827"/>
    </source>
</evidence>
<evidence type="ECO:0000313" key="12">
    <source>
        <dbReference type="Proteomes" id="UP000077266"/>
    </source>
</evidence>
<dbReference type="PRINTS" id="PR00368">
    <property type="entry name" value="FADPNR"/>
</dbReference>
<comment type="similarity">
    <text evidence="2">Belongs to the FAD-dependent oxidoreductase family.</text>
</comment>
<evidence type="ECO:0000313" key="11">
    <source>
        <dbReference type="EMBL" id="KZV91366.1"/>
    </source>
</evidence>
<dbReference type="Pfam" id="PF00355">
    <property type="entry name" value="Rieske"/>
    <property type="match status" value="1"/>
</dbReference>
<dbReference type="InterPro" id="IPR050446">
    <property type="entry name" value="FAD-oxidoreductase/Apoptosis"/>
</dbReference>
<evidence type="ECO:0000256" key="3">
    <source>
        <dbReference type="ARBA" id="ARBA00022630"/>
    </source>
</evidence>
<evidence type="ECO:0000256" key="1">
    <source>
        <dbReference type="ARBA" id="ARBA00001974"/>
    </source>
</evidence>
<organism evidence="11 12">
    <name type="scientific">Exidia glandulosa HHB12029</name>
    <dbReference type="NCBI Taxonomy" id="1314781"/>
    <lineage>
        <taxon>Eukaryota</taxon>
        <taxon>Fungi</taxon>
        <taxon>Dikarya</taxon>
        <taxon>Basidiomycota</taxon>
        <taxon>Agaricomycotina</taxon>
        <taxon>Agaricomycetes</taxon>
        <taxon>Auriculariales</taxon>
        <taxon>Exidiaceae</taxon>
        <taxon>Exidia</taxon>
    </lineage>
</organism>
<accession>A0A165H2P9</accession>
<evidence type="ECO:0000256" key="5">
    <source>
        <dbReference type="ARBA" id="ARBA00022723"/>
    </source>
</evidence>
<dbReference type="CDD" id="cd03478">
    <property type="entry name" value="Rieske_AIFL_N"/>
    <property type="match status" value="1"/>
</dbReference>
<dbReference type="SUPFAM" id="SSF50022">
    <property type="entry name" value="ISP domain"/>
    <property type="match status" value="1"/>
</dbReference>
<dbReference type="Pfam" id="PF07992">
    <property type="entry name" value="Pyr_redox_2"/>
    <property type="match status" value="1"/>
</dbReference>
<name>A0A165H2P9_EXIGL</name>
<dbReference type="Gene3D" id="2.102.10.10">
    <property type="entry name" value="Rieske [2Fe-2S] iron-sulphur domain"/>
    <property type="match status" value="1"/>
</dbReference>
<dbReference type="Gene3D" id="3.50.50.60">
    <property type="entry name" value="FAD/NAD(P)-binding domain"/>
    <property type="match status" value="2"/>
</dbReference>
<feature type="domain" description="Rieske" evidence="10">
    <location>
        <begin position="8"/>
        <end position="107"/>
    </location>
</feature>
<keyword evidence="3" id="KW-0285">Flavoprotein</keyword>
<dbReference type="Gene3D" id="3.30.390.30">
    <property type="match status" value="1"/>
</dbReference>
<evidence type="ECO:0000256" key="4">
    <source>
        <dbReference type="ARBA" id="ARBA00022714"/>
    </source>
</evidence>
<dbReference type="GO" id="GO:0005737">
    <property type="term" value="C:cytoplasm"/>
    <property type="evidence" value="ECO:0007669"/>
    <property type="project" value="TreeGrafter"/>
</dbReference>